<organism evidence="1 2">
    <name type="scientific">Panagrolaimus sp. ES5</name>
    <dbReference type="NCBI Taxonomy" id="591445"/>
    <lineage>
        <taxon>Eukaryota</taxon>
        <taxon>Metazoa</taxon>
        <taxon>Ecdysozoa</taxon>
        <taxon>Nematoda</taxon>
        <taxon>Chromadorea</taxon>
        <taxon>Rhabditida</taxon>
        <taxon>Tylenchina</taxon>
        <taxon>Panagrolaimomorpha</taxon>
        <taxon>Panagrolaimoidea</taxon>
        <taxon>Panagrolaimidae</taxon>
        <taxon>Panagrolaimus</taxon>
    </lineage>
</organism>
<name>A0AC34FPF1_9BILA</name>
<protein>
    <submittedName>
        <fullName evidence="2">Uncharacterized protein</fullName>
    </submittedName>
</protein>
<evidence type="ECO:0000313" key="2">
    <source>
        <dbReference type="WBParaSite" id="ES5_v2.g18978.t1"/>
    </source>
</evidence>
<proteinExistence type="predicted"/>
<reference evidence="2" key="1">
    <citation type="submission" date="2022-11" db="UniProtKB">
        <authorList>
            <consortium name="WormBaseParasite"/>
        </authorList>
    </citation>
    <scope>IDENTIFICATION</scope>
</reference>
<evidence type="ECO:0000313" key="1">
    <source>
        <dbReference type="Proteomes" id="UP000887579"/>
    </source>
</evidence>
<dbReference type="WBParaSite" id="ES5_v2.g18978.t1">
    <property type="protein sequence ID" value="ES5_v2.g18978.t1"/>
    <property type="gene ID" value="ES5_v2.g18978"/>
</dbReference>
<sequence length="195" mass="20659">MINSTIDTSKNTSDEPMDTSKNDAPKFNDKTSTLNTAAPKDTSKSTDAQLEVNGQTPTKDATASMATLKNDAPTTTSMNSGDASEVNNGTSPIVTAASKDTSTKTVNTAISGGGGTLKKSTPKLTVENDSDDDCMIIDEVNPTKTTKPTPFHPNRKRGTLKEEKATPPAKKMNTSDEAKRAQLTVPDMLKDLFTS</sequence>
<accession>A0AC34FPF1</accession>
<dbReference type="Proteomes" id="UP000887579">
    <property type="component" value="Unplaced"/>
</dbReference>